<dbReference type="InParanoid" id="M1D5R1"/>
<name>M1D5R1_SOLTU</name>
<accession>M1D5R1</accession>
<proteinExistence type="predicted"/>
<sequence>MLVQFIFGYGLIVKSVCFSKKGSPVRDCIFVLEFLGYKSFDLSHFKIPTEVRTFLRPHLFPLGKDLTTGMTEMVASIGHSSVKSLDFLS</sequence>
<dbReference type="Proteomes" id="UP000011115">
    <property type="component" value="Unassembled WGS sequence"/>
</dbReference>
<reference evidence="1" key="2">
    <citation type="submission" date="2015-06" db="UniProtKB">
        <authorList>
            <consortium name="EnsemblPlants"/>
        </authorList>
    </citation>
    <scope>IDENTIFICATION</scope>
    <source>
        <strain evidence="1">DM1-3 516 R44</strain>
    </source>
</reference>
<dbReference type="Gramene" id="PGSC0003DMT400082327">
    <property type="protein sequence ID" value="PGSC0003DMT400082327"/>
    <property type="gene ID" value="PGSC0003DMG400032473"/>
</dbReference>
<dbReference type="HOGENOM" id="CLU_2459045_0_0_1"/>
<evidence type="ECO:0000313" key="1">
    <source>
        <dbReference type="EnsemblPlants" id="PGSC0003DMT400082327"/>
    </source>
</evidence>
<reference evidence="2" key="1">
    <citation type="journal article" date="2011" name="Nature">
        <title>Genome sequence and analysis of the tuber crop potato.</title>
        <authorList>
            <consortium name="The Potato Genome Sequencing Consortium"/>
        </authorList>
    </citation>
    <scope>NUCLEOTIDE SEQUENCE [LARGE SCALE GENOMIC DNA]</scope>
    <source>
        <strain evidence="2">cv. DM1-3 516 R44</strain>
    </source>
</reference>
<organism evidence="1 2">
    <name type="scientific">Solanum tuberosum</name>
    <name type="common">Potato</name>
    <dbReference type="NCBI Taxonomy" id="4113"/>
    <lineage>
        <taxon>Eukaryota</taxon>
        <taxon>Viridiplantae</taxon>
        <taxon>Streptophyta</taxon>
        <taxon>Embryophyta</taxon>
        <taxon>Tracheophyta</taxon>
        <taxon>Spermatophyta</taxon>
        <taxon>Magnoliopsida</taxon>
        <taxon>eudicotyledons</taxon>
        <taxon>Gunneridae</taxon>
        <taxon>Pentapetalae</taxon>
        <taxon>asterids</taxon>
        <taxon>lamiids</taxon>
        <taxon>Solanales</taxon>
        <taxon>Solanaceae</taxon>
        <taxon>Solanoideae</taxon>
        <taxon>Solaneae</taxon>
        <taxon>Solanum</taxon>
    </lineage>
</organism>
<keyword evidence="2" id="KW-1185">Reference proteome</keyword>
<protein>
    <submittedName>
        <fullName evidence="1">ATRAD3</fullName>
    </submittedName>
</protein>
<dbReference type="PaxDb" id="4113-PGSC0003DMT400082327"/>
<dbReference type="AlphaFoldDB" id="M1D5R1"/>
<dbReference type="EnsemblPlants" id="PGSC0003DMT400082327">
    <property type="protein sequence ID" value="PGSC0003DMT400082327"/>
    <property type="gene ID" value="PGSC0003DMG400032473"/>
</dbReference>
<evidence type="ECO:0000313" key="2">
    <source>
        <dbReference type="Proteomes" id="UP000011115"/>
    </source>
</evidence>